<dbReference type="InterPro" id="IPR004408">
    <property type="entry name" value="Biotin_CoA_COase_ligase"/>
</dbReference>
<dbReference type="EMBL" id="JBBYXI010000004">
    <property type="protein sequence ID" value="MEN3931604.1"/>
    <property type="molecule type" value="Genomic_DNA"/>
</dbReference>
<proteinExistence type="predicted"/>
<dbReference type="SUPFAM" id="SSF55681">
    <property type="entry name" value="Class II aaRS and biotin synthetases"/>
    <property type="match status" value="1"/>
</dbReference>
<dbReference type="CDD" id="cd16442">
    <property type="entry name" value="BPL"/>
    <property type="match status" value="1"/>
</dbReference>
<dbReference type="Pfam" id="PF03099">
    <property type="entry name" value="BPL_LplA_LipB"/>
    <property type="match status" value="1"/>
</dbReference>
<dbReference type="Proteomes" id="UP001418637">
    <property type="component" value="Unassembled WGS sequence"/>
</dbReference>
<dbReference type="PANTHER" id="PTHR12835:SF5">
    <property type="entry name" value="BIOTIN--PROTEIN LIGASE"/>
    <property type="match status" value="1"/>
</dbReference>
<dbReference type="InterPro" id="IPR004143">
    <property type="entry name" value="BPL_LPL_catalytic"/>
</dbReference>
<keyword evidence="1 3" id="KW-0436">Ligase</keyword>
<protein>
    <submittedName>
        <fullName evidence="3">Biotin--[acetyl-CoA-carboxylase] ligase</fullName>
        <ecNumber evidence="3">6.3.4.15</ecNumber>
    </submittedName>
</protein>
<dbReference type="PANTHER" id="PTHR12835">
    <property type="entry name" value="BIOTIN PROTEIN LIGASE"/>
    <property type="match status" value="1"/>
</dbReference>
<dbReference type="RefSeq" id="WP_346337646.1">
    <property type="nucleotide sequence ID" value="NZ_JBBYXI010000004.1"/>
</dbReference>
<accession>A0ABV0BL06</accession>
<evidence type="ECO:0000256" key="1">
    <source>
        <dbReference type="ARBA" id="ARBA00022598"/>
    </source>
</evidence>
<dbReference type="NCBIfam" id="TIGR00121">
    <property type="entry name" value="birA_ligase"/>
    <property type="match status" value="1"/>
</dbReference>
<reference evidence="3 4" key="1">
    <citation type="submission" date="2024-04" db="EMBL/GenBank/DDBJ databases">
        <title>A novel species isolated from cricket.</title>
        <authorList>
            <person name="Wang H.-C."/>
        </authorList>
    </citation>
    <scope>NUCLEOTIDE SEQUENCE [LARGE SCALE GENOMIC DNA]</scope>
    <source>
        <strain evidence="3 4">WL0021</strain>
    </source>
</reference>
<dbReference type="GO" id="GO:0004077">
    <property type="term" value="F:biotin--[biotin carboxyl-carrier protein] ligase activity"/>
    <property type="evidence" value="ECO:0007669"/>
    <property type="project" value="UniProtKB-EC"/>
</dbReference>
<evidence type="ECO:0000313" key="4">
    <source>
        <dbReference type="Proteomes" id="UP001418637"/>
    </source>
</evidence>
<dbReference type="PROSITE" id="PS51733">
    <property type="entry name" value="BPL_LPL_CATALYTIC"/>
    <property type="match status" value="1"/>
</dbReference>
<name>A0ABV0BL06_9HYPH</name>
<evidence type="ECO:0000313" key="3">
    <source>
        <dbReference type="EMBL" id="MEN3931604.1"/>
    </source>
</evidence>
<sequence>MKIIRHQVIDSTNREAARLIATGQSGDSVIVSERQTAGQGRYDRRWESRSNLGLLFSAIRTVKINLENLPQATLVAAVAVADGIEATTGLAPKVKWPNDLLINGRKICGILVENPVGYSNNRDDVHTLVFGVGINVSQQTTDFSSELTDRATSLAIALEGKEIDKVLLLEAVVQKLDEWLAVWSTQGFTSIRDAWLSRNCTIGQRILLSDAATAEYGEAIGLTPDGGLSIRFDSGIVQNVDAGEISFARQDDLSAPLR</sequence>
<organism evidence="3 4">
    <name type="scientific">Hohaiivirga grylli</name>
    <dbReference type="NCBI Taxonomy" id="3133970"/>
    <lineage>
        <taxon>Bacteria</taxon>
        <taxon>Pseudomonadati</taxon>
        <taxon>Pseudomonadota</taxon>
        <taxon>Alphaproteobacteria</taxon>
        <taxon>Hyphomicrobiales</taxon>
        <taxon>Methylobacteriaceae</taxon>
        <taxon>Hohaiivirga</taxon>
    </lineage>
</organism>
<evidence type="ECO:0000259" key="2">
    <source>
        <dbReference type="PROSITE" id="PS51733"/>
    </source>
</evidence>
<feature type="domain" description="BPL/LPL catalytic" evidence="2">
    <location>
        <begin position="1"/>
        <end position="184"/>
    </location>
</feature>
<keyword evidence="4" id="KW-1185">Reference proteome</keyword>
<comment type="caution">
    <text evidence="3">The sequence shown here is derived from an EMBL/GenBank/DDBJ whole genome shotgun (WGS) entry which is preliminary data.</text>
</comment>
<gene>
    <name evidence="3" type="ORF">WJT86_11125</name>
</gene>
<dbReference type="Gene3D" id="3.30.930.10">
    <property type="entry name" value="Bira Bifunctional Protein, Domain 2"/>
    <property type="match status" value="1"/>
</dbReference>
<dbReference type="InterPro" id="IPR045864">
    <property type="entry name" value="aa-tRNA-synth_II/BPL/LPL"/>
</dbReference>
<dbReference type="EC" id="6.3.4.15" evidence="3"/>